<protein>
    <submittedName>
        <fullName evidence="1">Uncharacterized protein</fullName>
    </submittedName>
</protein>
<dbReference type="EMBL" id="JAGGLV010000006">
    <property type="protein sequence ID" value="MBP2112013.1"/>
    <property type="molecule type" value="Genomic_DNA"/>
</dbReference>
<evidence type="ECO:0000313" key="2">
    <source>
        <dbReference type="Proteomes" id="UP000773462"/>
    </source>
</evidence>
<name>A0ABS4NPL5_9BACL</name>
<organism evidence="1 2">
    <name type="scientific">Paenibacillus silagei</name>
    <dbReference type="NCBI Taxonomy" id="1670801"/>
    <lineage>
        <taxon>Bacteria</taxon>
        <taxon>Bacillati</taxon>
        <taxon>Bacillota</taxon>
        <taxon>Bacilli</taxon>
        <taxon>Bacillales</taxon>
        <taxon>Paenibacillaceae</taxon>
        <taxon>Paenibacillus</taxon>
    </lineage>
</organism>
<reference evidence="1 2" key="1">
    <citation type="submission" date="2021-03" db="EMBL/GenBank/DDBJ databases">
        <title>Genomic Encyclopedia of Type Strains, Phase IV (KMG-IV): sequencing the most valuable type-strain genomes for metagenomic binning, comparative biology and taxonomic classification.</title>
        <authorList>
            <person name="Goeker M."/>
        </authorList>
    </citation>
    <scope>NUCLEOTIDE SEQUENCE [LARGE SCALE GENOMIC DNA]</scope>
    <source>
        <strain evidence="1 2">DSM 101953</strain>
    </source>
</reference>
<sequence length="53" mass="6729">MWIRPFPFIPHLKKMGEFCQLRVKFTHSFYDHLQRVEHKKESYIEKFRYTLIQ</sequence>
<evidence type="ECO:0000313" key="1">
    <source>
        <dbReference type="EMBL" id="MBP2112013.1"/>
    </source>
</evidence>
<gene>
    <name evidence="1" type="ORF">J2Z70_002167</name>
</gene>
<keyword evidence="2" id="KW-1185">Reference proteome</keyword>
<accession>A0ABS4NPL5</accession>
<dbReference type="Proteomes" id="UP000773462">
    <property type="component" value="Unassembled WGS sequence"/>
</dbReference>
<comment type="caution">
    <text evidence="1">The sequence shown here is derived from an EMBL/GenBank/DDBJ whole genome shotgun (WGS) entry which is preliminary data.</text>
</comment>
<proteinExistence type="predicted"/>